<dbReference type="PANTHER" id="PTHR35525:SF3">
    <property type="entry name" value="BLL6575 PROTEIN"/>
    <property type="match status" value="1"/>
</dbReference>
<dbReference type="Gene3D" id="1.10.3300.10">
    <property type="entry name" value="Jann2411-like domain"/>
    <property type="match status" value="1"/>
</dbReference>
<evidence type="ECO:0000313" key="3">
    <source>
        <dbReference type="Proteomes" id="UP001500213"/>
    </source>
</evidence>
<name>A0ABP8AHY6_9MICO</name>
<proteinExistence type="predicted"/>
<accession>A0ABP8AHY6</accession>
<comment type="caution">
    <text evidence="2">The sequence shown here is derived from an EMBL/GenBank/DDBJ whole genome shotgun (WGS) entry which is preliminary data.</text>
</comment>
<dbReference type="EMBL" id="BAABBX010000003">
    <property type="protein sequence ID" value="GAA4184252.1"/>
    <property type="molecule type" value="Genomic_DNA"/>
</dbReference>
<sequence>MVLKGMMTRPSGSHRDQLVMAAIALTNLLAPGYSNGVRFTPPADPAETVSTANAVCEHFYRKQVPFTEDEAERLLGLAGRLHELLLDLADDDLPTAVPKINALLAEFPAQLHLSSTPPWSLHYQDHSASAVEGWQVGCGAALASWVSSGATQYISRCAAVRCDRVFFDDTRSGTRRFCSPRCQNRDKVRAYRLRQAIANANAN</sequence>
<reference evidence="3" key="1">
    <citation type="journal article" date="2019" name="Int. J. Syst. Evol. Microbiol.">
        <title>The Global Catalogue of Microorganisms (GCM) 10K type strain sequencing project: providing services to taxonomists for standard genome sequencing and annotation.</title>
        <authorList>
            <consortium name="The Broad Institute Genomics Platform"/>
            <consortium name="The Broad Institute Genome Sequencing Center for Infectious Disease"/>
            <person name="Wu L."/>
            <person name="Ma J."/>
        </authorList>
    </citation>
    <scope>NUCLEOTIDE SEQUENCE [LARGE SCALE GENOMIC DNA]</scope>
    <source>
        <strain evidence="3">JCM 17593</strain>
    </source>
</reference>
<evidence type="ECO:0000259" key="1">
    <source>
        <dbReference type="Pfam" id="PF11706"/>
    </source>
</evidence>
<evidence type="ECO:0000313" key="2">
    <source>
        <dbReference type="EMBL" id="GAA4184252.1"/>
    </source>
</evidence>
<organism evidence="2 3">
    <name type="scientific">Gryllotalpicola kribbensis</name>
    <dbReference type="NCBI Taxonomy" id="993084"/>
    <lineage>
        <taxon>Bacteria</taxon>
        <taxon>Bacillati</taxon>
        <taxon>Actinomycetota</taxon>
        <taxon>Actinomycetes</taxon>
        <taxon>Micrococcales</taxon>
        <taxon>Microbacteriaceae</taxon>
        <taxon>Gryllotalpicola</taxon>
    </lineage>
</organism>
<dbReference type="InterPro" id="IPR023286">
    <property type="entry name" value="ABATE_dom_sf"/>
</dbReference>
<protein>
    <recommendedName>
        <fullName evidence="1">Zinc finger CGNR domain-containing protein</fullName>
    </recommendedName>
</protein>
<gene>
    <name evidence="2" type="ORF">GCM10022288_04710</name>
</gene>
<dbReference type="PANTHER" id="PTHR35525">
    <property type="entry name" value="BLL6575 PROTEIN"/>
    <property type="match status" value="1"/>
</dbReference>
<dbReference type="Pfam" id="PF11706">
    <property type="entry name" value="zf-CGNR"/>
    <property type="match status" value="1"/>
</dbReference>
<dbReference type="Proteomes" id="UP001500213">
    <property type="component" value="Unassembled WGS sequence"/>
</dbReference>
<feature type="domain" description="Zinc finger CGNR" evidence="1">
    <location>
        <begin position="155"/>
        <end position="195"/>
    </location>
</feature>
<keyword evidence="3" id="KW-1185">Reference proteome</keyword>
<dbReference type="SUPFAM" id="SSF160904">
    <property type="entry name" value="Jann2411-like"/>
    <property type="match status" value="1"/>
</dbReference>
<dbReference type="InterPro" id="IPR021005">
    <property type="entry name" value="Znf_CGNR"/>
</dbReference>
<dbReference type="InterPro" id="IPR010852">
    <property type="entry name" value="ABATE"/>
</dbReference>